<name>A0A1I7XF49_HETBA</name>
<protein>
    <submittedName>
        <fullName evidence="3">ARM repeat superfamily protein</fullName>
    </submittedName>
</protein>
<evidence type="ECO:0000313" key="2">
    <source>
        <dbReference type="Proteomes" id="UP000095283"/>
    </source>
</evidence>
<evidence type="ECO:0000313" key="3">
    <source>
        <dbReference type="WBParaSite" id="Hba_16356"/>
    </source>
</evidence>
<evidence type="ECO:0000259" key="1">
    <source>
        <dbReference type="Pfam" id="PF07571"/>
    </source>
</evidence>
<dbReference type="InterPro" id="IPR046344">
    <property type="entry name" value="TAF6_C_sf"/>
</dbReference>
<accession>A0A1I7XF49</accession>
<dbReference type="Proteomes" id="UP000095283">
    <property type="component" value="Unplaced"/>
</dbReference>
<dbReference type="AlphaFoldDB" id="A0A1I7XF49"/>
<dbReference type="InterPro" id="IPR011442">
    <property type="entry name" value="TAF6_C"/>
</dbReference>
<keyword evidence="2" id="KW-1185">Reference proteome</keyword>
<feature type="domain" description="TAF6 C-terminal HEAT repeat" evidence="1">
    <location>
        <begin position="131"/>
        <end position="179"/>
    </location>
</feature>
<dbReference type="WBParaSite" id="Hba_16356">
    <property type="protein sequence ID" value="Hba_16356"/>
    <property type="gene ID" value="Hba_16356"/>
</dbReference>
<sequence>MQSTSGPTSNIRPRIEPQYVRVINYLIRSQCFFVYINVKIIVYLFMLIDGKIALVPENIRPIKEEEEEEIIINDGCSSLNGQVKAASVVMRRETAGGALGASVAFRAACRGISTKEQIIIKAPIVESLSVEIVEACVGQDDKRRQDALQSLEVDTGIQAILPRLSRMIHYAIRCNVVHHQKSSYPMIYGTLHPLVELSNLKEKLNTCFLLFPEE</sequence>
<dbReference type="Pfam" id="PF07571">
    <property type="entry name" value="TAF6_C"/>
    <property type="match status" value="1"/>
</dbReference>
<proteinExistence type="predicted"/>
<organism evidence="2 3">
    <name type="scientific">Heterorhabditis bacteriophora</name>
    <name type="common">Entomopathogenic nematode worm</name>
    <dbReference type="NCBI Taxonomy" id="37862"/>
    <lineage>
        <taxon>Eukaryota</taxon>
        <taxon>Metazoa</taxon>
        <taxon>Ecdysozoa</taxon>
        <taxon>Nematoda</taxon>
        <taxon>Chromadorea</taxon>
        <taxon>Rhabditida</taxon>
        <taxon>Rhabditina</taxon>
        <taxon>Rhabditomorpha</taxon>
        <taxon>Strongyloidea</taxon>
        <taxon>Heterorhabditidae</taxon>
        <taxon>Heterorhabditis</taxon>
    </lineage>
</organism>
<reference evidence="3" key="1">
    <citation type="submission" date="2016-11" db="UniProtKB">
        <authorList>
            <consortium name="WormBaseParasite"/>
        </authorList>
    </citation>
    <scope>IDENTIFICATION</scope>
</reference>
<dbReference type="Gene3D" id="1.25.40.770">
    <property type="entry name" value="TAF6, C-terminal HEAT repeat domain"/>
    <property type="match status" value="1"/>
</dbReference>
<dbReference type="GO" id="GO:0006367">
    <property type="term" value="P:transcription initiation at RNA polymerase II promoter"/>
    <property type="evidence" value="ECO:0007669"/>
    <property type="project" value="InterPro"/>
</dbReference>